<evidence type="ECO:0000313" key="5">
    <source>
        <dbReference type="EMBL" id="NOJ78278.1"/>
    </source>
</evidence>
<proteinExistence type="inferred from homology"/>
<dbReference type="EMBL" id="JABFNT010000019">
    <property type="protein sequence ID" value="NOJ78278.1"/>
    <property type="molecule type" value="Genomic_DNA"/>
</dbReference>
<comment type="similarity">
    <text evidence="1 2">Belongs to the small heat shock protein (HSP20) family.</text>
</comment>
<reference evidence="5 6" key="1">
    <citation type="submission" date="2020-05" db="EMBL/GenBank/DDBJ databases">
        <authorList>
            <person name="Whitworth D."/>
        </authorList>
    </citation>
    <scope>NUCLEOTIDE SEQUENCE [LARGE SCALE GENOMIC DNA]</scope>
    <source>
        <strain evidence="5 6">AM005</strain>
    </source>
</reference>
<dbReference type="Gene3D" id="2.60.40.790">
    <property type="match status" value="1"/>
</dbReference>
<comment type="caution">
    <text evidence="5">The sequence shown here is derived from an EMBL/GenBank/DDBJ whole genome shotgun (WGS) entry which is preliminary data.</text>
</comment>
<organism evidence="5 6">
    <name type="scientific">Myxococcus xanthus</name>
    <dbReference type="NCBI Taxonomy" id="34"/>
    <lineage>
        <taxon>Bacteria</taxon>
        <taxon>Pseudomonadati</taxon>
        <taxon>Myxococcota</taxon>
        <taxon>Myxococcia</taxon>
        <taxon>Myxococcales</taxon>
        <taxon>Cystobacterineae</taxon>
        <taxon>Myxococcaceae</taxon>
        <taxon>Myxococcus</taxon>
    </lineage>
</organism>
<accession>A0A7Y4IFD7</accession>
<dbReference type="SUPFAM" id="SSF49764">
    <property type="entry name" value="HSP20-like chaperones"/>
    <property type="match status" value="1"/>
</dbReference>
<evidence type="ECO:0000313" key="6">
    <source>
        <dbReference type="Proteomes" id="UP000533080"/>
    </source>
</evidence>
<feature type="region of interest" description="Disordered" evidence="3">
    <location>
        <begin position="140"/>
        <end position="162"/>
    </location>
</feature>
<dbReference type="Pfam" id="PF00011">
    <property type="entry name" value="HSP20"/>
    <property type="match status" value="1"/>
</dbReference>
<dbReference type="Proteomes" id="UP000533080">
    <property type="component" value="Unassembled WGS sequence"/>
</dbReference>
<sequence length="162" mass="18218">MADLPARRGGGMLGAPRGWDPFERMQELLGFDLGRMLGPQGTREGGFVPDFEVKETQDAFIFKADVPGVEEKDLEITLAENRLTISGKREEERRDESDRYYAYERNYGSFSRTFTLPRGVNTDDVQADFKSGVLNVRIPKKSEEQPKRIKVGGGERGDKAKA</sequence>
<protein>
    <submittedName>
        <fullName evidence="5">Hsp20/alpha crystallin family protein</fullName>
    </submittedName>
</protein>
<name>A0A7Y4IFD7_MYXXA</name>
<evidence type="ECO:0000256" key="1">
    <source>
        <dbReference type="PROSITE-ProRule" id="PRU00285"/>
    </source>
</evidence>
<dbReference type="RefSeq" id="WP_171440702.1">
    <property type="nucleotide sequence ID" value="NZ_JABFNS010000012.1"/>
</dbReference>
<gene>
    <name evidence="5" type="ORF">HNV28_07980</name>
</gene>
<feature type="domain" description="SHSP" evidence="4">
    <location>
        <begin position="42"/>
        <end position="154"/>
    </location>
</feature>
<dbReference type="PANTHER" id="PTHR11527">
    <property type="entry name" value="HEAT-SHOCK PROTEIN 20 FAMILY MEMBER"/>
    <property type="match status" value="1"/>
</dbReference>
<dbReference type="AlphaFoldDB" id="A0A7Y4IFD7"/>
<dbReference type="InterPro" id="IPR008978">
    <property type="entry name" value="HSP20-like_chaperone"/>
</dbReference>
<dbReference type="CDD" id="cd06464">
    <property type="entry name" value="ACD_sHsps-like"/>
    <property type="match status" value="1"/>
</dbReference>
<evidence type="ECO:0000256" key="2">
    <source>
        <dbReference type="RuleBase" id="RU003616"/>
    </source>
</evidence>
<dbReference type="InterPro" id="IPR002068">
    <property type="entry name" value="A-crystallin/Hsp20_dom"/>
</dbReference>
<evidence type="ECO:0000256" key="3">
    <source>
        <dbReference type="SAM" id="MobiDB-lite"/>
    </source>
</evidence>
<dbReference type="PROSITE" id="PS01031">
    <property type="entry name" value="SHSP"/>
    <property type="match status" value="1"/>
</dbReference>
<evidence type="ECO:0000259" key="4">
    <source>
        <dbReference type="PROSITE" id="PS01031"/>
    </source>
</evidence>
<dbReference type="InterPro" id="IPR031107">
    <property type="entry name" value="Small_HSP"/>
</dbReference>